<dbReference type="RefSeq" id="WP_092153432.1">
    <property type="nucleotide sequence ID" value="NZ_FNBX01000007.1"/>
</dbReference>
<evidence type="ECO:0000313" key="1">
    <source>
        <dbReference type="EMBL" id="SDF54094.1"/>
    </source>
</evidence>
<gene>
    <name evidence="1" type="ORF">SAMN05192586_10766</name>
</gene>
<dbReference type="OrthoDB" id="5455222at2"/>
<dbReference type="AlphaFoldDB" id="A0A1G7LXJ4"/>
<accession>A0A1G7LXJ4</accession>
<evidence type="ECO:0000313" key="2">
    <source>
        <dbReference type="Proteomes" id="UP000199355"/>
    </source>
</evidence>
<keyword evidence="2" id="KW-1185">Reference proteome</keyword>
<dbReference type="Proteomes" id="UP000199355">
    <property type="component" value="Unassembled WGS sequence"/>
</dbReference>
<reference evidence="2" key="1">
    <citation type="submission" date="2016-10" db="EMBL/GenBank/DDBJ databases">
        <authorList>
            <person name="Varghese N."/>
            <person name="Submissions S."/>
        </authorList>
    </citation>
    <scope>NUCLEOTIDE SEQUENCE [LARGE SCALE GENOMIC DNA]</scope>
    <source>
        <strain evidence="2">KHC7</strain>
    </source>
</reference>
<organism evidence="1 2">
    <name type="scientific">Desulfovibrio legallii</name>
    <dbReference type="NCBI Taxonomy" id="571438"/>
    <lineage>
        <taxon>Bacteria</taxon>
        <taxon>Pseudomonadati</taxon>
        <taxon>Thermodesulfobacteriota</taxon>
        <taxon>Desulfovibrionia</taxon>
        <taxon>Desulfovibrionales</taxon>
        <taxon>Desulfovibrionaceae</taxon>
        <taxon>Desulfovibrio</taxon>
    </lineage>
</organism>
<proteinExistence type="predicted"/>
<name>A0A1G7LXJ4_9BACT</name>
<dbReference type="EMBL" id="FNBX01000007">
    <property type="protein sequence ID" value="SDF54094.1"/>
    <property type="molecule type" value="Genomic_DNA"/>
</dbReference>
<dbReference type="STRING" id="571438.SAMN05192586_10766"/>
<protein>
    <submittedName>
        <fullName evidence="1">Uncharacterized protein</fullName>
    </submittedName>
</protein>
<sequence>MPQEQEQFRKNVDQVLEAVMFENWLRFYFISEKPDADVPEGGEPPLFMAVPVKSMERISELYPHLLPLADAMNGKEVAFETSRQAVCQFVLEQMDGKVLPRNTAGMIFGSAAFQVRLQLFNTWVQMHEAQLDRGFLDFDAWRKLFTEWTATPAAKELGEKLSLSFQSAAPAADATVQ</sequence>